<keyword evidence="2" id="KW-0274">FAD</keyword>
<keyword evidence="1" id="KW-0285">Flavoprotein</keyword>
<feature type="domain" description="FAD-binding PCMH-type" evidence="4">
    <location>
        <begin position="11"/>
        <end position="177"/>
    </location>
</feature>
<protein>
    <submittedName>
        <fullName evidence="5">D-arabinono-1,4-lactone oxidase</fullName>
    </submittedName>
</protein>
<dbReference type="PROSITE" id="PS51387">
    <property type="entry name" value="FAD_PCMH"/>
    <property type="match status" value="1"/>
</dbReference>
<name>A0ABW4MX86_9CAUL</name>
<dbReference type="InterPro" id="IPR016166">
    <property type="entry name" value="FAD-bd_PCMH"/>
</dbReference>
<gene>
    <name evidence="5" type="ORF">ACFSC0_02405</name>
</gene>
<dbReference type="Gene3D" id="3.30.465.10">
    <property type="match status" value="1"/>
</dbReference>
<dbReference type="InterPro" id="IPR016167">
    <property type="entry name" value="FAD-bd_PCMH_sub1"/>
</dbReference>
<evidence type="ECO:0000256" key="2">
    <source>
        <dbReference type="ARBA" id="ARBA00022827"/>
    </source>
</evidence>
<dbReference type="Gene3D" id="1.10.45.10">
    <property type="entry name" value="Vanillyl-alcohol Oxidase, Chain A, domain 4"/>
    <property type="match status" value="1"/>
</dbReference>
<dbReference type="PANTHER" id="PTHR43762:SF1">
    <property type="entry name" value="D-ARABINONO-1,4-LACTONE OXIDASE"/>
    <property type="match status" value="1"/>
</dbReference>
<dbReference type="EMBL" id="JBHUEY010000001">
    <property type="protein sequence ID" value="MFD1782231.1"/>
    <property type="molecule type" value="Genomic_DNA"/>
</dbReference>
<sequence>MPEWRNWSGSVVAQPAEIAKPKTEAELAAAVRRAPRLRVAGSGHSFTPLCETGGTLVSLAELEGTLQVAPDRRTAWAPAGWSLDRLTRALWDEGLCLPNQGDINNQALAGALATGTHGTGGELKSLSNIARRFRLMLADGSVVTCGEGERDELFQAQRLSLGLFGVALAVEIEVTPAYFLEERIERRPMEEVLEGFVGWAGERRHAEFWIFPHSDTAIVKFLHPAEDEGGFKEPGQVDETVFRLCCELSAAAPKFTATLQKLLVRGSGRTRRVGPAHRIFPSDRTVPFEEMEYELPREAGLAALSEAIGWIRKNDLPVTFPFEFRWTAADDIWMSPFNRGDCASVSMHQFARMPWQDLFREGEAIFRAAGGRPHWGKRHNLTRDEVDLLYPAAERFRQVRRDHDPEGKFLNPHLSELFS</sequence>
<evidence type="ECO:0000313" key="5">
    <source>
        <dbReference type="EMBL" id="MFD1782231.1"/>
    </source>
</evidence>
<dbReference type="Gene3D" id="3.30.43.10">
    <property type="entry name" value="Uridine Diphospho-n-acetylenolpyruvylglucosamine Reductase, domain 2"/>
    <property type="match status" value="1"/>
</dbReference>
<keyword evidence="3" id="KW-0560">Oxidoreductase</keyword>
<reference evidence="6" key="1">
    <citation type="journal article" date="2019" name="Int. J. Syst. Evol. Microbiol.">
        <title>The Global Catalogue of Microorganisms (GCM) 10K type strain sequencing project: providing services to taxonomists for standard genome sequencing and annotation.</title>
        <authorList>
            <consortium name="The Broad Institute Genomics Platform"/>
            <consortium name="The Broad Institute Genome Sequencing Center for Infectious Disease"/>
            <person name="Wu L."/>
            <person name="Ma J."/>
        </authorList>
    </citation>
    <scope>NUCLEOTIDE SEQUENCE [LARGE SCALE GENOMIC DNA]</scope>
    <source>
        <strain evidence="6">DFY28</strain>
    </source>
</reference>
<dbReference type="InterPro" id="IPR016169">
    <property type="entry name" value="FAD-bd_PCMH_sub2"/>
</dbReference>
<keyword evidence="6" id="KW-1185">Reference proteome</keyword>
<dbReference type="SUPFAM" id="SSF56176">
    <property type="entry name" value="FAD-binding/transporter-associated domain-like"/>
    <property type="match status" value="1"/>
</dbReference>
<evidence type="ECO:0000256" key="3">
    <source>
        <dbReference type="ARBA" id="ARBA00023002"/>
    </source>
</evidence>
<dbReference type="NCBIfam" id="TIGR01679">
    <property type="entry name" value="bact_FAD_ox"/>
    <property type="match status" value="1"/>
</dbReference>
<dbReference type="InterPro" id="IPR010031">
    <property type="entry name" value="FAD_lactone_oxidase-like"/>
</dbReference>
<comment type="caution">
    <text evidence="5">The sequence shown here is derived from an EMBL/GenBank/DDBJ whole genome shotgun (WGS) entry which is preliminary data.</text>
</comment>
<dbReference type="InterPro" id="IPR006094">
    <property type="entry name" value="Oxid_FAD_bind_N"/>
</dbReference>
<proteinExistence type="predicted"/>
<dbReference type="Pfam" id="PF04030">
    <property type="entry name" value="ALO"/>
    <property type="match status" value="1"/>
</dbReference>
<dbReference type="InterPro" id="IPR016171">
    <property type="entry name" value="Vanillyl_alc_oxidase_C-sub2"/>
</dbReference>
<evidence type="ECO:0000259" key="4">
    <source>
        <dbReference type="PROSITE" id="PS51387"/>
    </source>
</evidence>
<dbReference type="RefSeq" id="WP_377280942.1">
    <property type="nucleotide sequence ID" value="NZ_JBHRSI010000003.1"/>
</dbReference>
<organism evidence="5 6">
    <name type="scientific">Phenylobacterium terrae</name>
    <dbReference type="NCBI Taxonomy" id="2665495"/>
    <lineage>
        <taxon>Bacteria</taxon>
        <taxon>Pseudomonadati</taxon>
        <taxon>Pseudomonadota</taxon>
        <taxon>Alphaproteobacteria</taxon>
        <taxon>Caulobacterales</taxon>
        <taxon>Caulobacteraceae</taxon>
        <taxon>Phenylobacterium</taxon>
    </lineage>
</organism>
<evidence type="ECO:0000313" key="6">
    <source>
        <dbReference type="Proteomes" id="UP001597237"/>
    </source>
</evidence>
<evidence type="ECO:0000256" key="1">
    <source>
        <dbReference type="ARBA" id="ARBA00022630"/>
    </source>
</evidence>
<dbReference type="PANTHER" id="PTHR43762">
    <property type="entry name" value="L-GULONOLACTONE OXIDASE"/>
    <property type="match status" value="1"/>
</dbReference>
<accession>A0ABW4MX86</accession>
<dbReference type="Pfam" id="PF01565">
    <property type="entry name" value="FAD_binding_4"/>
    <property type="match status" value="1"/>
</dbReference>
<dbReference type="PIRSF" id="PIRSF000136">
    <property type="entry name" value="LGO_GLO"/>
    <property type="match status" value="1"/>
</dbReference>
<dbReference type="InterPro" id="IPR007173">
    <property type="entry name" value="ALO_C"/>
</dbReference>
<dbReference type="Gene3D" id="3.30.70.2520">
    <property type="match status" value="1"/>
</dbReference>
<dbReference type="InterPro" id="IPR036318">
    <property type="entry name" value="FAD-bd_PCMH-like_sf"/>
</dbReference>
<dbReference type="Proteomes" id="UP001597237">
    <property type="component" value="Unassembled WGS sequence"/>
</dbReference>